<name>A0A8I0KT93_CITBR</name>
<protein>
    <submittedName>
        <fullName evidence="1">Uncharacterized protein</fullName>
    </submittedName>
</protein>
<accession>A0A8I0KT93</accession>
<proteinExistence type="predicted"/>
<reference evidence="1" key="1">
    <citation type="submission" date="2020-09" db="EMBL/GenBank/DDBJ databases">
        <title>Characterization of IncC plasmids in Enterobacterales of food-producing animals originating from China.</title>
        <authorList>
            <person name="Zhang Y."/>
            <person name="Lei C.-W."/>
        </authorList>
    </citation>
    <scope>NUCLEOTIDE SEQUENCE</scope>
    <source>
        <strain evidence="1">CC1</strain>
    </source>
</reference>
<dbReference type="Proteomes" id="UP000605024">
    <property type="component" value="Unassembled WGS sequence"/>
</dbReference>
<dbReference type="AlphaFoldDB" id="A0A8I0KT93"/>
<sequence>MSEFAVSRLVIPHVVIPPAVVEARRVRGVAAGHARKRRLAEVMASPTWYWSRRESPRLATTKKGA</sequence>
<dbReference type="RefSeq" id="WP_154816742.1">
    <property type="nucleotide sequence ID" value="NZ_JACXSK010000033.1"/>
</dbReference>
<dbReference type="EMBL" id="JACXSK010000033">
    <property type="protein sequence ID" value="MBD3126111.1"/>
    <property type="molecule type" value="Genomic_DNA"/>
</dbReference>
<comment type="caution">
    <text evidence="1">The sequence shown here is derived from an EMBL/GenBank/DDBJ whole genome shotgun (WGS) entry which is preliminary data.</text>
</comment>
<organism evidence="1 2">
    <name type="scientific">Citrobacter braakii</name>
    <dbReference type="NCBI Taxonomy" id="57706"/>
    <lineage>
        <taxon>Bacteria</taxon>
        <taxon>Pseudomonadati</taxon>
        <taxon>Pseudomonadota</taxon>
        <taxon>Gammaproteobacteria</taxon>
        <taxon>Enterobacterales</taxon>
        <taxon>Enterobacteriaceae</taxon>
        <taxon>Citrobacter</taxon>
        <taxon>Citrobacter freundii complex</taxon>
    </lineage>
</organism>
<evidence type="ECO:0000313" key="1">
    <source>
        <dbReference type="EMBL" id="MBD3126111.1"/>
    </source>
</evidence>
<gene>
    <name evidence="1" type="ORF">ID160_26020</name>
</gene>
<evidence type="ECO:0000313" key="2">
    <source>
        <dbReference type="Proteomes" id="UP000605024"/>
    </source>
</evidence>